<evidence type="ECO:0000313" key="1">
    <source>
        <dbReference type="EMBL" id="GGA21176.1"/>
    </source>
</evidence>
<sequence length="128" mass="14184">MTNTDMDESLNVLGEALKPCSSDPVTGFYRDGCCNTGPADHGKHTVCCLMTETFLAFSKSRGNDLSTPRPEYGFQGLKPGDRWCLCADRWVQADAFDAAPHVVLESTHINTLETIPFEILRQRALDMN</sequence>
<dbReference type="PANTHER" id="PTHR37466:SF1">
    <property type="entry name" value="SLR1628 PROTEIN"/>
    <property type="match status" value="1"/>
</dbReference>
<evidence type="ECO:0000313" key="2">
    <source>
        <dbReference type="Proteomes" id="UP000628017"/>
    </source>
</evidence>
<comment type="caution">
    <text evidence="1">The sequence shown here is derived from an EMBL/GenBank/DDBJ whole genome shotgun (WGS) entry which is preliminary data.</text>
</comment>
<keyword evidence="2" id="KW-1185">Reference proteome</keyword>
<dbReference type="PANTHER" id="PTHR37466">
    <property type="entry name" value="SLR1628 PROTEIN"/>
    <property type="match status" value="1"/>
</dbReference>
<reference evidence="1" key="2">
    <citation type="submission" date="2020-09" db="EMBL/GenBank/DDBJ databases">
        <authorList>
            <person name="Sun Q."/>
            <person name="Zhou Y."/>
        </authorList>
    </citation>
    <scope>NUCLEOTIDE SEQUENCE</scope>
    <source>
        <strain evidence="1">CGMCC 1.15880</strain>
    </source>
</reference>
<proteinExistence type="predicted"/>
<protein>
    <recommendedName>
        <fullName evidence="3">DUF2237 domain-containing protein</fullName>
    </recommendedName>
</protein>
<dbReference type="EMBL" id="BMKA01000003">
    <property type="protein sequence ID" value="GGA21176.1"/>
    <property type="molecule type" value="Genomic_DNA"/>
</dbReference>
<organism evidence="1 2">
    <name type="scientific">Neptunicoccus cionae</name>
    <dbReference type="NCBI Taxonomy" id="2035344"/>
    <lineage>
        <taxon>Bacteria</taxon>
        <taxon>Pseudomonadati</taxon>
        <taxon>Pseudomonadota</taxon>
        <taxon>Alphaproteobacteria</taxon>
        <taxon>Rhodobacterales</taxon>
        <taxon>Paracoccaceae</taxon>
        <taxon>Neptunicoccus</taxon>
    </lineage>
</organism>
<name>A0A916VQP2_9RHOB</name>
<reference evidence="1" key="1">
    <citation type="journal article" date="2014" name="Int. J. Syst. Evol. Microbiol.">
        <title>Complete genome sequence of Corynebacterium casei LMG S-19264T (=DSM 44701T), isolated from a smear-ripened cheese.</title>
        <authorList>
            <consortium name="US DOE Joint Genome Institute (JGI-PGF)"/>
            <person name="Walter F."/>
            <person name="Albersmeier A."/>
            <person name="Kalinowski J."/>
            <person name="Ruckert C."/>
        </authorList>
    </citation>
    <scope>NUCLEOTIDE SEQUENCE</scope>
    <source>
        <strain evidence="1">CGMCC 1.15880</strain>
    </source>
</reference>
<dbReference type="Pfam" id="PF09996">
    <property type="entry name" value="DUF2237"/>
    <property type="match status" value="1"/>
</dbReference>
<accession>A0A916VQP2</accession>
<gene>
    <name evidence="1" type="ORF">GCM10011498_22320</name>
</gene>
<dbReference type="InterPro" id="IPR018714">
    <property type="entry name" value="DUF2237"/>
</dbReference>
<dbReference type="AlphaFoldDB" id="A0A916VQP2"/>
<evidence type="ECO:0008006" key="3">
    <source>
        <dbReference type="Google" id="ProtNLM"/>
    </source>
</evidence>
<dbReference type="Proteomes" id="UP000628017">
    <property type="component" value="Unassembled WGS sequence"/>
</dbReference>
<dbReference type="Gene3D" id="3.30.56.110">
    <property type="entry name" value="Protein of unknown function DUF2237"/>
    <property type="match status" value="1"/>
</dbReference>